<sequence length="69" mass="7598">MTPAPIVIFGGRRVTAQCDGRVQILELAHSDHDVIVFLEAAGLDDPERILDSPDSVEWRGGRAHRYEAA</sequence>
<dbReference type="Proteomes" id="UP001589710">
    <property type="component" value="Unassembled WGS sequence"/>
</dbReference>
<name>A0ABV5RPQ3_9ACTN</name>
<protein>
    <submittedName>
        <fullName evidence="1">Uncharacterized protein</fullName>
    </submittedName>
</protein>
<dbReference type="RefSeq" id="WP_386145460.1">
    <property type="nucleotide sequence ID" value="NZ_BAAAXD010000012.1"/>
</dbReference>
<evidence type="ECO:0000313" key="2">
    <source>
        <dbReference type="Proteomes" id="UP001589710"/>
    </source>
</evidence>
<comment type="caution">
    <text evidence="1">The sequence shown here is derived from an EMBL/GenBank/DDBJ whole genome shotgun (WGS) entry which is preliminary data.</text>
</comment>
<evidence type="ECO:0000313" key="1">
    <source>
        <dbReference type="EMBL" id="MFB9579656.1"/>
    </source>
</evidence>
<keyword evidence="2" id="KW-1185">Reference proteome</keyword>
<organism evidence="1 2">
    <name type="scientific">Streptomyces yanii</name>
    <dbReference type="NCBI Taxonomy" id="78510"/>
    <lineage>
        <taxon>Bacteria</taxon>
        <taxon>Bacillati</taxon>
        <taxon>Actinomycetota</taxon>
        <taxon>Actinomycetes</taxon>
        <taxon>Kitasatosporales</taxon>
        <taxon>Streptomycetaceae</taxon>
        <taxon>Streptomyces</taxon>
    </lineage>
</organism>
<reference evidence="1 2" key="1">
    <citation type="submission" date="2024-09" db="EMBL/GenBank/DDBJ databases">
        <authorList>
            <person name="Sun Q."/>
            <person name="Mori K."/>
        </authorList>
    </citation>
    <scope>NUCLEOTIDE SEQUENCE [LARGE SCALE GENOMIC DNA]</scope>
    <source>
        <strain evidence="1 2">JCM 3331</strain>
    </source>
</reference>
<proteinExistence type="predicted"/>
<accession>A0ABV5RPQ3</accession>
<gene>
    <name evidence="1" type="ORF">ACFFTL_47300</name>
</gene>
<dbReference type="EMBL" id="JBHMCG010000228">
    <property type="protein sequence ID" value="MFB9579656.1"/>
    <property type="molecule type" value="Genomic_DNA"/>
</dbReference>